<evidence type="ECO:0000259" key="1">
    <source>
        <dbReference type="Pfam" id="PF07484"/>
    </source>
</evidence>
<keyword evidence="3" id="KW-1185">Reference proteome</keyword>
<evidence type="ECO:0000313" key="3">
    <source>
        <dbReference type="Proteomes" id="UP000199659"/>
    </source>
</evidence>
<feature type="domain" description="Phage tail collar" evidence="1">
    <location>
        <begin position="7"/>
        <end position="61"/>
    </location>
</feature>
<dbReference type="SUPFAM" id="SSF88874">
    <property type="entry name" value="Receptor-binding domain of short tail fibre protein gp12"/>
    <property type="match status" value="1"/>
</dbReference>
<dbReference type="OrthoDB" id="9810174at2"/>
<dbReference type="AlphaFoldDB" id="A0A1I6J8R5"/>
<dbReference type="EMBL" id="FOYZ01000005">
    <property type="protein sequence ID" value="SFR75356.1"/>
    <property type="molecule type" value="Genomic_DNA"/>
</dbReference>
<dbReference type="RefSeq" id="WP_092560037.1">
    <property type="nucleotide sequence ID" value="NZ_FOYZ01000005.1"/>
</dbReference>
<proteinExistence type="predicted"/>
<organism evidence="2 3">
    <name type="scientific">Anaeromicropila populeti</name>
    <dbReference type="NCBI Taxonomy" id="37658"/>
    <lineage>
        <taxon>Bacteria</taxon>
        <taxon>Bacillati</taxon>
        <taxon>Bacillota</taxon>
        <taxon>Clostridia</taxon>
        <taxon>Lachnospirales</taxon>
        <taxon>Lachnospiraceae</taxon>
        <taxon>Anaeromicropila</taxon>
    </lineage>
</organism>
<reference evidence="2 3" key="1">
    <citation type="submission" date="2016-10" db="EMBL/GenBank/DDBJ databases">
        <authorList>
            <person name="de Groot N.N."/>
        </authorList>
    </citation>
    <scope>NUCLEOTIDE SEQUENCE [LARGE SCALE GENOMIC DNA]</scope>
    <source>
        <strain evidence="2 3">743A</strain>
    </source>
</reference>
<protein>
    <submittedName>
        <fullName evidence="2">Phage Tail Collar Domain</fullName>
    </submittedName>
</protein>
<dbReference type="Gene3D" id="3.90.1340.10">
    <property type="entry name" value="Phage tail collar domain"/>
    <property type="match status" value="1"/>
</dbReference>
<dbReference type="Proteomes" id="UP000199659">
    <property type="component" value="Unassembled WGS sequence"/>
</dbReference>
<sequence length="81" mass="8808">MDEPFLGEIELFPYGFAPRGWLLCNGALLAVTSNQALYSLIGNKYGGSAVTTFAVPNLLGAEPVPYMNYYIAITGLYPQRS</sequence>
<dbReference type="STRING" id="37658.SAMN05661086_01461"/>
<gene>
    <name evidence="2" type="ORF">SAMN05661086_01461</name>
</gene>
<dbReference type="InterPro" id="IPR011083">
    <property type="entry name" value="Phage_tail_collar_dom"/>
</dbReference>
<evidence type="ECO:0000313" key="2">
    <source>
        <dbReference type="EMBL" id="SFR75356.1"/>
    </source>
</evidence>
<dbReference type="InterPro" id="IPR037053">
    <property type="entry name" value="Phage_tail_collar_dom_sf"/>
</dbReference>
<accession>A0A1I6J8R5</accession>
<name>A0A1I6J8R5_9FIRM</name>
<dbReference type="Pfam" id="PF07484">
    <property type="entry name" value="Collar"/>
    <property type="match status" value="1"/>
</dbReference>